<dbReference type="Proteomes" id="UP000035037">
    <property type="component" value="Unassembled WGS sequence"/>
</dbReference>
<evidence type="ECO:0000313" key="2">
    <source>
        <dbReference type="EMBL" id="KKZ14316.1"/>
    </source>
</evidence>
<proteinExistence type="predicted"/>
<reference evidence="2 3" key="1">
    <citation type="submission" date="2015-02" db="EMBL/GenBank/DDBJ databases">
        <authorList>
            <person name="Slaby B."/>
            <person name="Hentschel U."/>
        </authorList>
    </citation>
    <scope>NUCLEOTIDE SEQUENCE [LARGE SCALE GENOMIC DNA]</scope>
    <source>
        <strain evidence="2">15L</strain>
    </source>
</reference>
<dbReference type="PATRIC" id="fig|1608419.3.peg.1588"/>
<dbReference type="Pfam" id="PF01935">
    <property type="entry name" value="DUF87"/>
    <property type="match status" value="1"/>
</dbReference>
<dbReference type="InterPro" id="IPR008571">
    <property type="entry name" value="HerA-like"/>
</dbReference>
<dbReference type="SUPFAM" id="SSF52540">
    <property type="entry name" value="P-loop containing nucleoside triphosphate hydrolases"/>
    <property type="match status" value="1"/>
</dbReference>
<comment type="caution">
    <text evidence="2">The sequence shown here is derived from an EMBL/GenBank/DDBJ whole genome shotgun (WGS) entry which is preliminary data.</text>
</comment>
<organism evidence="2 3">
    <name type="scientific">Candidatus Synechococcus spongiarum 15L</name>
    <dbReference type="NCBI Taxonomy" id="1608419"/>
    <lineage>
        <taxon>Bacteria</taxon>
        <taxon>Bacillati</taxon>
        <taxon>Cyanobacteriota</taxon>
        <taxon>Cyanophyceae</taxon>
        <taxon>Synechococcales</taxon>
        <taxon>Synechococcaceae</taxon>
        <taxon>Synechococcus</taxon>
    </lineage>
</organism>
<dbReference type="PANTHER" id="PTHR42957:SF1">
    <property type="entry name" value="HELICASE MJ1565-RELATED"/>
    <property type="match status" value="1"/>
</dbReference>
<dbReference type="InterPro" id="IPR002789">
    <property type="entry name" value="HerA_central"/>
</dbReference>
<dbReference type="InterPro" id="IPR027417">
    <property type="entry name" value="P-loop_NTPase"/>
</dbReference>
<sequence>MGIFNYQDDDALGTVIAVDTATVVICVSDVEKFRQIQVNRLVLLQSSRPGEHLIGMVRKIVRSIKEAKVIAEDEEISDESLPQENIVRVTLIGTHIDKRGTNENLFLRTLETVPEIDANCFAIESDHLTNFMRVIADVASDGQRLTLGTYTLDENADAYLNGNKFFQRHAIVVGSTGSGKSWTTARILEQVADLPNANALVFDLHGEYEPLAREADGIRHLRIAGPGDLDKGTGLNDGIIYLPFWLLGYEVMTSIFVDRSDQNAPNQTMLMSQTIIQAKQNFLKAGNHQDILNNFTIDSPVPFDLNWVAEELNRVNTEMIPGQRSVKQGPYFGKLSRLIARFESKRTDRRLGFLFQGGDETQRFNWLEDLCLTLVGGRQDQAYRKGGIKIIDFSEVPSDILPLMVSLVARLIFLLQQWTASEKRHPVALFCDEAHLYIPERSQGDAANEISTSIFERVAKEGRKYGVGLVVISQRPSEVNRTILSQCNNLIAMRLTNAEDQGVVRRLLPDSLGGFSDLLPILDTGEALVVGDASLLPSRIRIAKPNAHPNSGTIDFWDEWSKDTSIGGIRAAVDGWRKQTQQT</sequence>
<dbReference type="CDD" id="cd01127">
    <property type="entry name" value="TrwB_TraG_TraD_VirD4"/>
    <property type="match status" value="1"/>
</dbReference>
<name>A0A0G8AYT3_9SYNE</name>
<dbReference type="Gene3D" id="3.40.50.300">
    <property type="entry name" value="P-loop containing nucleotide triphosphate hydrolases"/>
    <property type="match status" value="2"/>
</dbReference>
<feature type="domain" description="Helicase HerA central" evidence="1">
    <location>
        <begin position="147"/>
        <end position="411"/>
    </location>
</feature>
<dbReference type="EMBL" id="JYFQ01000031">
    <property type="protein sequence ID" value="KKZ14316.1"/>
    <property type="molecule type" value="Genomic_DNA"/>
</dbReference>
<dbReference type="PANTHER" id="PTHR42957">
    <property type="entry name" value="HELICASE MJ1565-RELATED"/>
    <property type="match status" value="1"/>
</dbReference>
<dbReference type="AlphaFoldDB" id="A0A0G8AYT3"/>
<reference evidence="2 3" key="2">
    <citation type="submission" date="2015-05" db="EMBL/GenBank/DDBJ databases">
        <title>Lifestyle Evolution in Cyanobacterial Symbionts of Sponges.</title>
        <authorList>
            <person name="Burgsdorf I."/>
            <person name="Slaby B.M."/>
            <person name="Handley K.M."/>
            <person name="Haber M."/>
            <person name="Blom J."/>
            <person name="Marshall C.W."/>
            <person name="Gilbert J.A."/>
            <person name="Hentschel U."/>
            <person name="Steindler L."/>
        </authorList>
    </citation>
    <scope>NUCLEOTIDE SEQUENCE [LARGE SCALE GENOMIC DNA]</scope>
    <source>
        <strain evidence="2">15L</strain>
    </source>
</reference>
<evidence type="ECO:0000259" key="1">
    <source>
        <dbReference type="Pfam" id="PF01935"/>
    </source>
</evidence>
<gene>
    <name evidence="2" type="ORF">TQ37_01440</name>
</gene>
<protein>
    <submittedName>
        <fullName evidence="2">ATPase</fullName>
    </submittedName>
</protein>
<accession>A0A0G8AYT3</accession>
<evidence type="ECO:0000313" key="3">
    <source>
        <dbReference type="Proteomes" id="UP000035037"/>
    </source>
</evidence>